<feature type="compositionally biased region" description="Acidic residues" evidence="1">
    <location>
        <begin position="133"/>
        <end position="142"/>
    </location>
</feature>
<dbReference type="InParanoid" id="D8LJR4"/>
<evidence type="ECO:0000313" key="3">
    <source>
        <dbReference type="EMBL" id="CBN75984.1"/>
    </source>
</evidence>
<gene>
    <name evidence="3" type="ORF">Esi_0264_0013</name>
</gene>
<dbReference type="InterPro" id="IPR051707">
    <property type="entry name" value="PI-Interact_SigTrans_Reg"/>
</dbReference>
<dbReference type="EMBL" id="FN648447">
    <property type="protein sequence ID" value="CBN75984.1"/>
    <property type="molecule type" value="Genomic_DNA"/>
</dbReference>
<reference evidence="3 4" key="1">
    <citation type="journal article" date="2010" name="Nature">
        <title>The Ectocarpus genome and the independent evolution of multicellularity in brown algae.</title>
        <authorList>
            <person name="Cock J.M."/>
            <person name="Sterck L."/>
            <person name="Rouze P."/>
            <person name="Scornet D."/>
            <person name="Allen A.E."/>
            <person name="Amoutzias G."/>
            <person name="Anthouard V."/>
            <person name="Artiguenave F."/>
            <person name="Aury J.M."/>
            <person name="Badger J.H."/>
            <person name="Beszteri B."/>
            <person name="Billiau K."/>
            <person name="Bonnet E."/>
            <person name="Bothwell J.H."/>
            <person name="Bowler C."/>
            <person name="Boyen C."/>
            <person name="Brownlee C."/>
            <person name="Carrano C.J."/>
            <person name="Charrier B."/>
            <person name="Cho G.Y."/>
            <person name="Coelho S.M."/>
            <person name="Collen J."/>
            <person name="Corre E."/>
            <person name="Da Silva C."/>
            <person name="Delage L."/>
            <person name="Delaroque N."/>
            <person name="Dittami S.M."/>
            <person name="Doulbeau S."/>
            <person name="Elias M."/>
            <person name="Farnham G."/>
            <person name="Gachon C.M."/>
            <person name="Gschloessl B."/>
            <person name="Heesch S."/>
            <person name="Jabbari K."/>
            <person name="Jubin C."/>
            <person name="Kawai H."/>
            <person name="Kimura K."/>
            <person name="Kloareg B."/>
            <person name="Kupper F.C."/>
            <person name="Lang D."/>
            <person name="Le Bail A."/>
            <person name="Leblanc C."/>
            <person name="Lerouge P."/>
            <person name="Lohr M."/>
            <person name="Lopez P.J."/>
            <person name="Martens C."/>
            <person name="Maumus F."/>
            <person name="Michel G."/>
            <person name="Miranda-Saavedra D."/>
            <person name="Morales J."/>
            <person name="Moreau H."/>
            <person name="Motomura T."/>
            <person name="Nagasato C."/>
            <person name="Napoli C.A."/>
            <person name="Nelson D.R."/>
            <person name="Nyvall-Collen P."/>
            <person name="Peters A.F."/>
            <person name="Pommier C."/>
            <person name="Potin P."/>
            <person name="Poulain J."/>
            <person name="Quesneville H."/>
            <person name="Read B."/>
            <person name="Rensing S.A."/>
            <person name="Ritter A."/>
            <person name="Rousvoal S."/>
            <person name="Samanta M."/>
            <person name="Samson G."/>
            <person name="Schroeder D.C."/>
            <person name="Segurens B."/>
            <person name="Strittmatter M."/>
            <person name="Tonon T."/>
            <person name="Tregear J.W."/>
            <person name="Valentin K."/>
            <person name="von Dassow P."/>
            <person name="Yamagishi T."/>
            <person name="Van de Peer Y."/>
            <person name="Wincker P."/>
        </authorList>
    </citation>
    <scope>NUCLEOTIDE SEQUENCE [LARGE SCALE GENOMIC DNA]</scope>
    <source>
        <strain evidence="4">Ec32 / CCAP1310/4</strain>
    </source>
</reference>
<organism evidence="3 4">
    <name type="scientific">Ectocarpus siliculosus</name>
    <name type="common">Brown alga</name>
    <name type="synonym">Conferva siliculosa</name>
    <dbReference type="NCBI Taxonomy" id="2880"/>
    <lineage>
        <taxon>Eukaryota</taxon>
        <taxon>Sar</taxon>
        <taxon>Stramenopiles</taxon>
        <taxon>Ochrophyta</taxon>
        <taxon>PX clade</taxon>
        <taxon>Phaeophyceae</taxon>
        <taxon>Ectocarpales</taxon>
        <taxon>Ectocarpaceae</taxon>
        <taxon>Ectocarpus</taxon>
    </lineage>
</organism>
<dbReference type="OrthoDB" id="185175at2759"/>
<dbReference type="EMBL" id="FN649751">
    <property type="protein sequence ID" value="CBN75984.1"/>
    <property type="molecule type" value="Genomic_DNA"/>
</dbReference>
<dbReference type="InterPro" id="IPR011993">
    <property type="entry name" value="PH-like_dom_sf"/>
</dbReference>
<evidence type="ECO:0000256" key="1">
    <source>
        <dbReference type="SAM" id="MobiDB-lite"/>
    </source>
</evidence>
<protein>
    <recommendedName>
        <fullName evidence="2">PH domain-containing protein</fullName>
    </recommendedName>
</protein>
<feature type="domain" description="PH" evidence="2">
    <location>
        <begin position="23"/>
        <end position="118"/>
    </location>
</feature>
<dbReference type="CDD" id="cd13276">
    <property type="entry name" value="PH_AtPH1"/>
    <property type="match status" value="1"/>
</dbReference>
<dbReference type="InterPro" id="IPR001849">
    <property type="entry name" value="PH_domain"/>
</dbReference>
<dbReference type="SUPFAM" id="SSF50729">
    <property type="entry name" value="PH domain-like"/>
    <property type="match status" value="1"/>
</dbReference>
<dbReference type="OMA" id="SECLTVR"/>
<dbReference type="PANTHER" id="PTHR14336">
    <property type="entry name" value="TANDEM PH DOMAIN CONTAINING PROTEIN"/>
    <property type="match status" value="1"/>
</dbReference>
<evidence type="ECO:0000313" key="4">
    <source>
        <dbReference type="Proteomes" id="UP000002630"/>
    </source>
</evidence>
<dbReference type="SMART" id="SM00233">
    <property type="entry name" value="PH"/>
    <property type="match status" value="1"/>
</dbReference>
<dbReference type="AlphaFoldDB" id="D8LJR4"/>
<dbReference type="Pfam" id="PF00169">
    <property type="entry name" value="PH"/>
    <property type="match status" value="1"/>
</dbReference>
<dbReference type="PROSITE" id="PS50003">
    <property type="entry name" value="PH_DOMAIN"/>
    <property type="match status" value="1"/>
</dbReference>
<dbReference type="FunFam" id="2.30.29.30:FF:000286">
    <property type="entry name" value="PH-protein kinase domain containing protein"/>
    <property type="match status" value="1"/>
</dbReference>
<sequence>MATTMARPPFHDQKTGVRYDCNNPDHAGWLRKESVWLKDWRPRFFVLKGSNLFFAKSEYETPHGRIDLSSCMTVKSAEQKTSKRNALEVSTHETTYFMYANTEKEKDDWIGAIGRAIVQASSTYQGDNNNGDSDSDDEYDYR</sequence>
<accession>D8LJR4</accession>
<dbReference type="Gene3D" id="2.30.29.30">
    <property type="entry name" value="Pleckstrin-homology domain (PH domain)/Phosphotyrosine-binding domain (PTB)"/>
    <property type="match status" value="1"/>
</dbReference>
<keyword evidence="4" id="KW-1185">Reference proteome</keyword>
<feature type="region of interest" description="Disordered" evidence="1">
    <location>
        <begin position="121"/>
        <end position="142"/>
    </location>
</feature>
<dbReference type="PANTHER" id="PTHR14336:SF8">
    <property type="entry name" value="PROTEIN OPY1"/>
    <property type="match status" value="1"/>
</dbReference>
<dbReference type="eggNOG" id="ENOG502RXGP">
    <property type="taxonomic scope" value="Eukaryota"/>
</dbReference>
<proteinExistence type="predicted"/>
<name>D8LJR4_ECTSI</name>
<dbReference type="Proteomes" id="UP000002630">
    <property type="component" value="Linkage Group LG26"/>
</dbReference>
<evidence type="ECO:0000259" key="2">
    <source>
        <dbReference type="PROSITE" id="PS50003"/>
    </source>
</evidence>